<protein>
    <submittedName>
        <fullName evidence="2">Two-component system QseEF-associated lipoprotein QseG</fullName>
    </submittedName>
</protein>
<feature type="compositionally biased region" description="Basic and acidic residues" evidence="1">
    <location>
        <begin position="241"/>
        <end position="250"/>
    </location>
</feature>
<keyword evidence="2" id="KW-0449">Lipoprotein</keyword>
<organism evidence="2">
    <name type="scientific">Enterobacter mori</name>
    <dbReference type="NCBI Taxonomy" id="539813"/>
    <lineage>
        <taxon>Bacteria</taxon>
        <taxon>Pseudomonadati</taxon>
        <taxon>Pseudomonadota</taxon>
        <taxon>Gammaproteobacteria</taxon>
        <taxon>Enterobacterales</taxon>
        <taxon>Enterobacteriaceae</taxon>
        <taxon>Enterobacter</taxon>
    </lineage>
</organism>
<reference evidence="2" key="1">
    <citation type="submission" date="2020-09" db="EMBL/GenBank/DDBJ databases">
        <title>First Report of a novel Colistin-Resistant species of Enterobacter cloacae complex Producing MCR-5 isolated from hospital sewage water.</title>
        <authorList>
            <person name="Zhou K."/>
        </authorList>
    </citation>
    <scope>NUCLEOTIDE SEQUENCE [LARGE SCALE GENOMIC DNA]</scope>
    <source>
        <strain evidence="2">HSW1412</strain>
    </source>
</reference>
<feature type="compositionally biased region" description="Polar residues" evidence="1">
    <location>
        <begin position="231"/>
        <end position="240"/>
    </location>
</feature>
<dbReference type="EMBL" id="CP061801">
    <property type="protein sequence ID" value="QPJ99481.1"/>
    <property type="molecule type" value="Genomic_DNA"/>
</dbReference>
<evidence type="ECO:0000256" key="1">
    <source>
        <dbReference type="SAM" id="MobiDB-lite"/>
    </source>
</evidence>
<dbReference type="InterPro" id="IPR025262">
    <property type="entry name" value="QseG"/>
</dbReference>
<proteinExistence type="predicted"/>
<feature type="region of interest" description="Disordered" evidence="1">
    <location>
        <begin position="210"/>
        <end position="250"/>
    </location>
</feature>
<dbReference type="AlphaFoldDB" id="A0A7T0GZF8"/>
<dbReference type="NCBIfam" id="NF007997">
    <property type="entry name" value="PRK10722.1"/>
    <property type="match status" value="1"/>
</dbReference>
<sequence>MSLYLVSMSHVFSRAVRAVFSSKTMRLSVSCLLLAGCVSHAPKSAISDKQNDKWPENQLADFLTTRCDDLWNLSGHEVDSNPLYWLRGIDCSQRLAPAAARAQAALWGNETWQENFKRAILLADAKITPVERRANTARLDAVSANIPAQVRPVYQLWRDGQALQLQLSEERSRYSKLQQSSDAELDTLRQQQQFLRTQLDTTTRKLENLTDIERQLSTRKPAGNYLPDGSKGNSATTPDNDTQKQEDVKP</sequence>
<evidence type="ECO:0000313" key="2">
    <source>
        <dbReference type="EMBL" id="QPJ99481.1"/>
    </source>
</evidence>
<accession>A0A7T0GZF8</accession>
<gene>
    <name evidence="2" type="primary">qseG</name>
    <name evidence="2" type="ORF">IDM36_16395</name>
</gene>
<dbReference type="Pfam" id="PF13942">
    <property type="entry name" value="Lipoprotein_20"/>
    <property type="match status" value="1"/>
</dbReference>
<name>A0A7T0GZF8_9ENTR</name>